<dbReference type="EMBL" id="JAEQBW010000001">
    <property type="protein sequence ID" value="MBK6263651.1"/>
    <property type="molecule type" value="Genomic_DNA"/>
</dbReference>
<dbReference type="RefSeq" id="WP_201429339.1">
    <property type="nucleotide sequence ID" value="NZ_JAEQBW010000001.1"/>
</dbReference>
<evidence type="ECO:0000313" key="2">
    <source>
        <dbReference type="Proteomes" id="UP000611723"/>
    </source>
</evidence>
<comment type="caution">
    <text evidence="1">The sequence shown here is derived from an EMBL/GenBank/DDBJ whole genome shotgun (WGS) entry which is preliminary data.</text>
</comment>
<dbReference type="Proteomes" id="UP000611723">
    <property type="component" value="Unassembled WGS sequence"/>
</dbReference>
<name>A0A935C548_9BACT</name>
<accession>A0A935C548</accession>
<proteinExistence type="predicted"/>
<sequence length="67" mass="7736">MERLKLILILLLFMSAVLLECDKIKARHEFVLTDSLEFSNTYANIDDGKADSLKIEPEFPQSGSKWY</sequence>
<dbReference type="AlphaFoldDB" id="A0A935C548"/>
<gene>
    <name evidence="1" type="ORF">JKA74_01285</name>
</gene>
<reference evidence="1" key="1">
    <citation type="submission" date="2021-01" db="EMBL/GenBank/DDBJ databases">
        <title>Marivirga aurantiaca sp. nov., isolated from intertidal surface sediments.</title>
        <authorList>
            <person name="Zhang M."/>
        </authorList>
    </citation>
    <scope>NUCLEOTIDE SEQUENCE</scope>
    <source>
        <strain evidence="1">S37H4</strain>
    </source>
</reference>
<organism evidence="1 2">
    <name type="scientific">Marivirga aurantiaca</name>
    <dbReference type="NCBI Taxonomy" id="2802615"/>
    <lineage>
        <taxon>Bacteria</taxon>
        <taxon>Pseudomonadati</taxon>
        <taxon>Bacteroidota</taxon>
        <taxon>Cytophagia</taxon>
        <taxon>Cytophagales</taxon>
        <taxon>Marivirgaceae</taxon>
        <taxon>Marivirga</taxon>
    </lineage>
</organism>
<protein>
    <submittedName>
        <fullName evidence="1">Uncharacterized protein</fullName>
    </submittedName>
</protein>
<evidence type="ECO:0000313" key="1">
    <source>
        <dbReference type="EMBL" id="MBK6263651.1"/>
    </source>
</evidence>
<keyword evidence="2" id="KW-1185">Reference proteome</keyword>